<dbReference type="InterPro" id="IPR051545">
    <property type="entry name" value="NAD(P)H_dehydrogenase_qn"/>
</dbReference>
<comment type="similarity">
    <text evidence="1">Belongs to the NAD(P)H dehydrogenase (quinone) family.</text>
</comment>
<dbReference type="GO" id="GO:0005829">
    <property type="term" value="C:cytosol"/>
    <property type="evidence" value="ECO:0007669"/>
    <property type="project" value="TreeGrafter"/>
</dbReference>
<organism evidence="4 5">
    <name type="scientific">Hyphococcus luteus</name>
    <dbReference type="NCBI Taxonomy" id="2058213"/>
    <lineage>
        <taxon>Bacteria</taxon>
        <taxon>Pseudomonadati</taxon>
        <taxon>Pseudomonadota</taxon>
        <taxon>Alphaproteobacteria</taxon>
        <taxon>Parvularculales</taxon>
        <taxon>Parvularculaceae</taxon>
        <taxon>Hyphococcus</taxon>
    </lineage>
</organism>
<dbReference type="EMBL" id="PJCH01000005">
    <property type="protein sequence ID" value="PQA88370.1"/>
    <property type="molecule type" value="Genomic_DNA"/>
</dbReference>
<gene>
    <name evidence="4" type="ORF">CW354_08720</name>
</gene>
<name>A0A2S7K776_9PROT</name>
<proteinExistence type="inferred from homology"/>
<keyword evidence="2" id="KW-0560">Oxidoreductase</keyword>
<evidence type="ECO:0000313" key="4">
    <source>
        <dbReference type="EMBL" id="PQA88370.1"/>
    </source>
</evidence>
<dbReference type="GO" id="GO:0003955">
    <property type="term" value="F:NAD(P)H dehydrogenase (quinone) activity"/>
    <property type="evidence" value="ECO:0007669"/>
    <property type="project" value="TreeGrafter"/>
</dbReference>
<dbReference type="Proteomes" id="UP000239504">
    <property type="component" value="Unassembled WGS sequence"/>
</dbReference>
<dbReference type="OrthoDB" id="9798454at2"/>
<evidence type="ECO:0000256" key="2">
    <source>
        <dbReference type="ARBA" id="ARBA00023002"/>
    </source>
</evidence>
<dbReference type="AlphaFoldDB" id="A0A2S7K776"/>
<dbReference type="Gene3D" id="3.40.50.360">
    <property type="match status" value="1"/>
</dbReference>
<feature type="domain" description="Flavodoxin-like fold" evidence="3">
    <location>
        <begin position="3"/>
        <end position="184"/>
    </location>
</feature>
<sequence length="195" mass="21658">MAKNILIVQGHPDPAKGHLCHALADAYARGAREGGADVKTVEVAALDFPFLRSEADWRGDAPESLRPAIEDLRRADHFLFIYPLWMGTMPALLKAFLEQTFRPGVALGSEPQGFPKPGFKNKSARIAITMGMPALAYRWFFSAHSLKSLERNLLRLCGIKPIRETLFGLVEATGEEGWKKRMAAFAEIGRRDARP</sequence>
<evidence type="ECO:0000256" key="1">
    <source>
        <dbReference type="ARBA" id="ARBA00006252"/>
    </source>
</evidence>
<evidence type="ECO:0000313" key="5">
    <source>
        <dbReference type="Proteomes" id="UP000239504"/>
    </source>
</evidence>
<accession>A0A2S7K776</accession>
<dbReference type="Pfam" id="PF02525">
    <property type="entry name" value="Flavodoxin_2"/>
    <property type="match status" value="1"/>
</dbReference>
<dbReference type="PANTHER" id="PTHR10204:SF34">
    <property type="entry name" value="NAD(P)H DEHYDROGENASE [QUINONE] 1 ISOFORM 1"/>
    <property type="match status" value="1"/>
</dbReference>
<comment type="caution">
    <text evidence="4">The sequence shown here is derived from an EMBL/GenBank/DDBJ whole genome shotgun (WGS) entry which is preliminary data.</text>
</comment>
<dbReference type="PANTHER" id="PTHR10204">
    <property type="entry name" value="NAD P H OXIDOREDUCTASE-RELATED"/>
    <property type="match status" value="1"/>
</dbReference>
<protein>
    <submittedName>
        <fullName evidence="4">Dehydrogenase</fullName>
    </submittedName>
</protein>
<dbReference type="RefSeq" id="WP_104829614.1">
    <property type="nucleotide sequence ID" value="NZ_PJCH01000005.1"/>
</dbReference>
<dbReference type="SUPFAM" id="SSF52218">
    <property type="entry name" value="Flavoproteins"/>
    <property type="match status" value="1"/>
</dbReference>
<dbReference type="InterPro" id="IPR003680">
    <property type="entry name" value="Flavodoxin_fold"/>
</dbReference>
<reference evidence="4 5" key="1">
    <citation type="submission" date="2017-12" db="EMBL/GenBank/DDBJ databases">
        <authorList>
            <person name="Hurst M.R.H."/>
        </authorList>
    </citation>
    <scope>NUCLEOTIDE SEQUENCE [LARGE SCALE GENOMIC DNA]</scope>
    <source>
        <strain evidence="4 5">SY-3-19</strain>
    </source>
</reference>
<keyword evidence="5" id="KW-1185">Reference proteome</keyword>
<dbReference type="InterPro" id="IPR029039">
    <property type="entry name" value="Flavoprotein-like_sf"/>
</dbReference>
<evidence type="ECO:0000259" key="3">
    <source>
        <dbReference type="Pfam" id="PF02525"/>
    </source>
</evidence>